<dbReference type="EMBL" id="JARACI010000868">
    <property type="protein sequence ID" value="MDD9206383.1"/>
    <property type="molecule type" value="Genomic_DNA"/>
</dbReference>
<evidence type="ECO:0000256" key="8">
    <source>
        <dbReference type="ARBA" id="ARBA00022842"/>
    </source>
</evidence>
<comment type="cofactor">
    <cofactor evidence="2">
        <name>Mg(2+)</name>
        <dbReference type="ChEBI" id="CHEBI:18420"/>
    </cofactor>
</comment>
<evidence type="ECO:0000256" key="7">
    <source>
        <dbReference type="ARBA" id="ARBA00022723"/>
    </source>
</evidence>
<keyword evidence="12" id="KW-1185">Reference proteome</keyword>
<dbReference type="SUPFAM" id="SSF51717">
    <property type="entry name" value="Dihydropteroate synthetase-like"/>
    <property type="match status" value="1"/>
</dbReference>
<dbReference type="InterPro" id="IPR011005">
    <property type="entry name" value="Dihydropteroate_synth-like_sf"/>
</dbReference>
<keyword evidence="7" id="KW-0479">Metal-binding</keyword>
<reference evidence="11" key="1">
    <citation type="submission" date="2023-02" db="EMBL/GenBank/DDBJ databases">
        <title>Georgenia sp.10Sc9-8, isolated from a soil sample collected from the Taklamakan desert.</title>
        <authorList>
            <person name="Liu S."/>
        </authorList>
    </citation>
    <scope>NUCLEOTIDE SEQUENCE</scope>
    <source>
        <strain evidence="11">10Sc9-8</strain>
    </source>
</reference>
<dbReference type="Gene3D" id="3.20.20.20">
    <property type="entry name" value="Dihydropteroate synthase-like"/>
    <property type="match status" value="1"/>
</dbReference>
<keyword evidence="9" id="KW-0289">Folate biosynthesis</keyword>
<keyword evidence="6 11" id="KW-0808">Transferase</keyword>
<dbReference type="Pfam" id="PF00809">
    <property type="entry name" value="Pterin_bind"/>
    <property type="match status" value="1"/>
</dbReference>
<comment type="catalytic activity">
    <reaction evidence="1">
        <text>(7,8-dihydropterin-6-yl)methyl diphosphate + 4-aminobenzoate = 7,8-dihydropteroate + diphosphate</text>
        <dbReference type="Rhea" id="RHEA:19949"/>
        <dbReference type="ChEBI" id="CHEBI:17836"/>
        <dbReference type="ChEBI" id="CHEBI:17839"/>
        <dbReference type="ChEBI" id="CHEBI:33019"/>
        <dbReference type="ChEBI" id="CHEBI:72950"/>
        <dbReference type="EC" id="2.5.1.15"/>
    </reaction>
</comment>
<gene>
    <name evidence="11" type="primary">folP</name>
    <name evidence="11" type="ORF">PU560_07865</name>
</gene>
<dbReference type="InterPro" id="IPR006390">
    <property type="entry name" value="DHP_synth_dom"/>
</dbReference>
<feature type="domain" description="Pterin-binding" evidence="10">
    <location>
        <begin position="1"/>
        <end position="254"/>
    </location>
</feature>
<sequence length="254" mass="26744">MGVVNVTPDSFSDGGQWFGHEVAIAHARHLLDQGADLLDVGGESTRPGAEPVPTQEEISRVLPVVEALAADHAVLSIDTIHAETARRAVAAGAVIVNDVSGGLADPDMTATVAATDARYVVGHWRGNPLTMNDLTGYDDVVARVCEELAERVDGALAAGIPAERIMVDPGLGFAKEAEANWRILAHLHQVQQLGYPVLVGASRKRFLADVVDPRVADQPMARDHATAAVSALAARAGAWGVRVHEVLSSLDAVR</sequence>
<evidence type="ECO:0000313" key="11">
    <source>
        <dbReference type="EMBL" id="MDD9206383.1"/>
    </source>
</evidence>
<evidence type="ECO:0000259" key="10">
    <source>
        <dbReference type="PROSITE" id="PS50972"/>
    </source>
</evidence>
<evidence type="ECO:0000256" key="6">
    <source>
        <dbReference type="ARBA" id="ARBA00022679"/>
    </source>
</evidence>
<dbReference type="EC" id="2.5.1.15" evidence="5"/>
<dbReference type="CDD" id="cd00739">
    <property type="entry name" value="DHPS"/>
    <property type="match status" value="1"/>
</dbReference>
<comment type="similarity">
    <text evidence="4">Belongs to the DHPS family.</text>
</comment>
<protein>
    <recommendedName>
        <fullName evidence="5">dihydropteroate synthase</fullName>
        <ecNumber evidence="5">2.5.1.15</ecNumber>
    </recommendedName>
</protein>
<dbReference type="PANTHER" id="PTHR20941:SF1">
    <property type="entry name" value="FOLIC ACID SYNTHESIS PROTEIN FOL1"/>
    <property type="match status" value="1"/>
</dbReference>
<evidence type="ECO:0000313" key="12">
    <source>
        <dbReference type="Proteomes" id="UP001165561"/>
    </source>
</evidence>
<dbReference type="Proteomes" id="UP001165561">
    <property type="component" value="Unassembled WGS sequence"/>
</dbReference>
<dbReference type="InterPro" id="IPR000489">
    <property type="entry name" value="Pterin-binding_dom"/>
</dbReference>
<dbReference type="PANTHER" id="PTHR20941">
    <property type="entry name" value="FOLATE SYNTHESIS PROTEINS"/>
    <property type="match status" value="1"/>
</dbReference>
<dbReference type="PROSITE" id="PS00793">
    <property type="entry name" value="DHPS_2"/>
    <property type="match status" value="1"/>
</dbReference>
<dbReference type="NCBIfam" id="TIGR01496">
    <property type="entry name" value="DHPS"/>
    <property type="match status" value="1"/>
</dbReference>
<comment type="caution">
    <text evidence="11">The sequence shown here is derived from an EMBL/GenBank/DDBJ whole genome shotgun (WGS) entry which is preliminary data.</text>
</comment>
<dbReference type="InterPro" id="IPR045031">
    <property type="entry name" value="DHP_synth-like"/>
</dbReference>
<evidence type="ECO:0000256" key="3">
    <source>
        <dbReference type="ARBA" id="ARBA00004763"/>
    </source>
</evidence>
<proteinExistence type="inferred from homology"/>
<evidence type="ECO:0000256" key="4">
    <source>
        <dbReference type="ARBA" id="ARBA00009503"/>
    </source>
</evidence>
<comment type="pathway">
    <text evidence="3">Cofactor biosynthesis; tetrahydrofolate biosynthesis; 7,8-dihydrofolate from 2-amino-4-hydroxy-6-hydroxymethyl-7,8-dihydropteridine diphosphate and 4-aminobenzoate: step 1/2.</text>
</comment>
<evidence type="ECO:0000256" key="5">
    <source>
        <dbReference type="ARBA" id="ARBA00012458"/>
    </source>
</evidence>
<evidence type="ECO:0000256" key="1">
    <source>
        <dbReference type="ARBA" id="ARBA00000012"/>
    </source>
</evidence>
<dbReference type="PROSITE" id="PS50972">
    <property type="entry name" value="PTERIN_BINDING"/>
    <property type="match status" value="1"/>
</dbReference>
<dbReference type="GO" id="GO:0004156">
    <property type="term" value="F:dihydropteroate synthase activity"/>
    <property type="evidence" value="ECO:0007669"/>
    <property type="project" value="UniProtKB-EC"/>
</dbReference>
<keyword evidence="8" id="KW-0460">Magnesium</keyword>
<evidence type="ECO:0000256" key="9">
    <source>
        <dbReference type="ARBA" id="ARBA00022909"/>
    </source>
</evidence>
<organism evidence="11 12">
    <name type="scientific">Georgenia halotolerans</name>
    <dbReference type="NCBI Taxonomy" id="3028317"/>
    <lineage>
        <taxon>Bacteria</taxon>
        <taxon>Bacillati</taxon>
        <taxon>Actinomycetota</taxon>
        <taxon>Actinomycetes</taxon>
        <taxon>Micrococcales</taxon>
        <taxon>Bogoriellaceae</taxon>
        <taxon>Georgenia</taxon>
    </lineage>
</organism>
<accession>A0ABT5TXJ2</accession>
<feature type="non-terminal residue" evidence="11">
    <location>
        <position position="254"/>
    </location>
</feature>
<evidence type="ECO:0000256" key="2">
    <source>
        <dbReference type="ARBA" id="ARBA00001946"/>
    </source>
</evidence>
<name>A0ABT5TXJ2_9MICO</name>